<dbReference type="KEGG" id="str:Sterm_2835"/>
<accession>D1AN75</accession>
<dbReference type="Proteomes" id="UP000000845">
    <property type="component" value="Chromosome"/>
</dbReference>
<reference evidence="2" key="1">
    <citation type="submission" date="2009-09" db="EMBL/GenBank/DDBJ databases">
        <title>The complete chromosome of Sebaldella termitidis ATCC 33386.</title>
        <authorList>
            <consortium name="US DOE Joint Genome Institute (JGI-PGF)"/>
            <person name="Lucas S."/>
            <person name="Copeland A."/>
            <person name="Lapidus A."/>
            <person name="Glavina del Rio T."/>
            <person name="Dalin E."/>
            <person name="Tice H."/>
            <person name="Bruce D."/>
            <person name="Goodwin L."/>
            <person name="Pitluck S."/>
            <person name="Kyrpides N."/>
            <person name="Mavromatis K."/>
            <person name="Ivanova N."/>
            <person name="Mikhailova N."/>
            <person name="Sims D."/>
            <person name="Meincke L."/>
            <person name="Brettin T."/>
            <person name="Detter J.C."/>
            <person name="Han C."/>
            <person name="Larimer F."/>
            <person name="Land M."/>
            <person name="Hauser L."/>
            <person name="Markowitz V."/>
            <person name="Cheng J.F."/>
            <person name="Hugenholtz P."/>
            <person name="Woyke T."/>
            <person name="Wu D."/>
            <person name="Eisen J.A."/>
        </authorList>
    </citation>
    <scope>NUCLEOTIDE SEQUENCE [LARGE SCALE GENOMIC DNA]</scope>
    <source>
        <strain evidence="2">ATCC 33386 / NCTC 11300</strain>
    </source>
</reference>
<sequence length="78" mass="9097">MKEIAIINRTKSVIKIPLEKKIVSIVPGAKVLELEDNEIKELKTHYFFKKEILKISNTTDREKLQEEVDKINFEQGNV</sequence>
<organism evidence="1 2">
    <name type="scientific">Sebaldella termitidis (strain ATCC 33386 / NCTC 11300)</name>
    <dbReference type="NCBI Taxonomy" id="526218"/>
    <lineage>
        <taxon>Bacteria</taxon>
        <taxon>Fusobacteriati</taxon>
        <taxon>Fusobacteriota</taxon>
        <taxon>Fusobacteriia</taxon>
        <taxon>Fusobacteriales</taxon>
        <taxon>Leptotrichiaceae</taxon>
        <taxon>Sebaldella</taxon>
    </lineage>
</organism>
<dbReference type="STRING" id="526218.Sterm_2835"/>
<reference evidence="1 2" key="2">
    <citation type="journal article" date="2010" name="Stand. Genomic Sci.">
        <title>Complete genome sequence of Sebaldella termitidis type strain (NCTC 11300).</title>
        <authorList>
            <person name="Harmon-Smith M."/>
            <person name="Celia L."/>
            <person name="Chertkov O."/>
            <person name="Lapidus A."/>
            <person name="Copeland A."/>
            <person name="Glavina Del Rio T."/>
            <person name="Nolan M."/>
            <person name="Lucas S."/>
            <person name="Tice H."/>
            <person name="Cheng J.F."/>
            <person name="Han C."/>
            <person name="Detter J.C."/>
            <person name="Bruce D."/>
            <person name="Goodwin L."/>
            <person name="Pitluck S."/>
            <person name="Pati A."/>
            <person name="Liolios K."/>
            <person name="Ivanova N."/>
            <person name="Mavromatis K."/>
            <person name="Mikhailova N."/>
            <person name="Chen A."/>
            <person name="Palaniappan K."/>
            <person name="Land M."/>
            <person name="Hauser L."/>
            <person name="Chang Y.J."/>
            <person name="Jeffries C.D."/>
            <person name="Brettin T."/>
            <person name="Goker M."/>
            <person name="Beck B."/>
            <person name="Bristow J."/>
            <person name="Eisen J.A."/>
            <person name="Markowitz V."/>
            <person name="Hugenholtz P."/>
            <person name="Kyrpides N.C."/>
            <person name="Klenk H.P."/>
            <person name="Chen F."/>
        </authorList>
    </citation>
    <scope>NUCLEOTIDE SEQUENCE [LARGE SCALE GENOMIC DNA]</scope>
    <source>
        <strain evidence="2">ATCC 33386 / NCTC 11300</strain>
    </source>
</reference>
<dbReference type="EMBL" id="CP001739">
    <property type="protein sequence ID" value="ACZ09679.1"/>
    <property type="molecule type" value="Genomic_DNA"/>
</dbReference>
<dbReference type="RefSeq" id="WP_012862273.1">
    <property type="nucleotide sequence ID" value="NC_013517.1"/>
</dbReference>
<gene>
    <name evidence="1" type="ordered locus">Sterm_2835</name>
</gene>
<evidence type="ECO:0000313" key="1">
    <source>
        <dbReference type="EMBL" id="ACZ09679.1"/>
    </source>
</evidence>
<evidence type="ECO:0000313" key="2">
    <source>
        <dbReference type="Proteomes" id="UP000000845"/>
    </source>
</evidence>
<protein>
    <submittedName>
        <fullName evidence="1">Uncharacterized protein</fullName>
    </submittedName>
</protein>
<name>D1AN75_SEBTE</name>
<dbReference type="HOGENOM" id="CLU_2620026_0_0_0"/>
<proteinExistence type="predicted"/>
<dbReference type="AlphaFoldDB" id="D1AN75"/>
<keyword evidence="2" id="KW-1185">Reference proteome</keyword>